<evidence type="ECO:0000313" key="3">
    <source>
        <dbReference type="EMBL" id="VTJ82100.1"/>
    </source>
</evidence>
<protein>
    <submittedName>
        <fullName evidence="3">Uncharacterized protein</fullName>
    </submittedName>
</protein>
<dbReference type="Proteomes" id="UP000335636">
    <property type="component" value="Unassembled WGS sequence"/>
</dbReference>
<accession>A0A5E4CLA1</accession>
<reference evidence="3 4" key="1">
    <citation type="submission" date="2019-04" db="EMBL/GenBank/DDBJ databases">
        <authorList>
            <person name="Alioto T."/>
            <person name="Alioto T."/>
        </authorList>
    </citation>
    <scope>NUCLEOTIDE SEQUENCE [LARGE SCALE GENOMIC DNA]</scope>
</reference>
<organism evidence="3 4">
    <name type="scientific">Marmota monax</name>
    <name type="common">Woodchuck</name>
    <dbReference type="NCBI Taxonomy" id="9995"/>
    <lineage>
        <taxon>Eukaryota</taxon>
        <taxon>Metazoa</taxon>
        <taxon>Chordata</taxon>
        <taxon>Craniata</taxon>
        <taxon>Vertebrata</taxon>
        <taxon>Euteleostomi</taxon>
        <taxon>Mammalia</taxon>
        <taxon>Eutheria</taxon>
        <taxon>Euarchontoglires</taxon>
        <taxon>Glires</taxon>
        <taxon>Rodentia</taxon>
        <taxon>Sciuromorpha</taxon>
        <taxon>Sciuridae</taxon>
        <taxon>Xerinae</taxon>
        <taxon>Marmotini</taxon>
        <taxon>Marmota</taxon>
    </lineage>
</organism>
<evidence type="ECO:0000256" key="1">
    <source>
        <dbReference type="SAM" id="MobiDB-lite"/>
    </source>
</evidence>
<proteinExistence type="predicted"/>
<reference evidence="2" key="2">
    <citation type="submission" date="2020-08" db="EMBL/GenBank/DDBJ databases">
        <authorList>
            <person name="Shumante A."/>
            <person name="Zimin A.V."/>
            <person name="Puiu D."/>
            <person name="Salzberg S.L."/>
        </authorList>
    </citation>
    <scope>NUCLEOTIDE SEQUENCE</scope>
    <source>
        <strain evidence="2">WC2-LM</strain>
        <tissue evidence="2">Liver</tissue>
    </source>
</reference>
<sequence length="146" mass="15848">MGQEGFLRTCLGSSYLDLQRHPPMEDAVSTSRTEGGLLRLWPSQDSFSGDHGMARRQGLEGGLWEDSRRASHRVGIPCRMAGLLQFTVNVHQVSLVTQQSRAGWVGSSLLEEIPPSASSCEGIRSWASPAARPTGDNDLGPRTLES</sequence>
<keyword evidence="4" id="KW-1185">Reference proteome</keyword>
<feature type="region of interest" description="Disordered" evidence="1">
    <location>
        <begin position="116"/>
        <end position="146"/>
    </location>
</feature>
<gene>
    <name evidence="2" type="ORF">GHT09_012044</name>
    <name evidence="3" type="ORF">MONAX_5E018783</name>
</gene>
<name>A0A5E4CLA1_MARMO</name>
<dbReference type="AlphaFoldDB" id="A0A5E4CLA1"/>
<dbReference type="Proteomes" id="UP000662637">
    <property type="component" value="Unassembled WGS sequence"/>
</dbReference>
<evidence type="ECO:0000313" key="2">
    <source>
        <dbReference type="EMBL" id="KAF7462597.1"/>
    </source>
</evidence>
<dbReference type="EMBL" id="WJEC01008358">
    <property type="protein sequence ID" value="KAF7462597.1"/>
    <property type="molecule type" value="Genomic_DNA"/>
</dbReference>
<dbReference type="EMBL" id="CABDUW010001497">
    <property type="protein sequence ID" value="VTJ82100.1"/>
    <property type="molecule type" value="Genomic_DNA"/>
</dbReference>
<evidence type="ECO:0000313" key="4">
    <source>
        <dbReference type="Proteomes" id="UP000335636"/>
    </source>
</evidence>